<evidence type="ECO:0000256" key="1">
    <source>
        <dbReference type="ARBA" id="ARBA00008072"/>
    </source>
</evidence>
<dbReference type="GO" id="GO:0016651">
    <property type="term" value="F:oxidoreductase activity, acting on NAD(P)H"/>
    <property type="evidence" value="ECO:0007669"/>
    <property type="project" value="InterPro"/>
</dbReference>
<organism evidence="5 6">
    <name type="scientific">Byssothecium circinans</name>
    <dbReference type="NCBI Taxonomy" id="147558"/>
    <lineage>
        <taxon>Eukaryota</taxon>
        <taxon>Fungi</taxon>
        <taxon>Dikarya</taxon>
        <taxon>Ascomycota</taxon>
        <taxon>Pezizomycotina</taxon>
        <taxon>Dothideomycetes</taxon>
        <taxon>Pleosporomycetidae</taxon>
        <taxon>Pleosporales</taxon>
        <taxon>Massarineae</taxon>
        <taxon>Massarinaceae</taxon>
        <taxon>Byssothecium</taxon>
    </lineage>
</organism>
<keyword evidence="6" id="KW-1185">Reference proteome</keyword>
<protein>
    <submittedName>
        <fullName evidence="5">GroES-like protein</fullName>
    </submittedName>
</protein>
<dbReference type="Gene3D" id="3.90.180.10">
    <property type="entry name" value="Medium-chain alcohol dehydrogenases, catalytic domain"/>
    <property type="match status" value="1"/>
</dbReference>
<evidence type="ECO:0000313" key="6">
    <source>
        <dbReference type="Proteomes" id="UP000800035"/>
    </source>
</evidence>
<dbReference type="Gene3D" id="3.40.50.720">
    <property type="entry name" value="NAD(P)-binding Rossmann-like Domain"/>
    <property type="match status" value="1"/>
</dbReference>
<dbReference type="PANTHER" id="PTHR45348:SF2">
    <property type="entry name" value="ZINC-TYPE ALCOHOL DEHYDROGENASE-LIKE PROTEIN C2E1P3.01"/>
    <property type="match status" value="1"/>
</dbReference>
<keyword evidence="3" id="KW-0560">Oxidoreductase</keyword>
<sequence length="340" mass="35535">MSNQNHAAWITEAKAKLQVKEAPFPKADADQVVIRSHAIGINPVDWLVQKNDDFPGLAYPAILGCDVAGEVYEVGEGVRHVKKGDRVMACALGLVSNPAQGAFQHYIILPSLAVAKIPASMSFTEAAVLPLNVSTAALLLFKKEALGLPLPPAPGSAFETNKSVLIWGGSTSVGACAIQLAVAAGVKVVTVASPHNLSKLKDLGAAAAFDYKSPSVIDDILTALEGTEFAGVCDAISGDAPKSWGPVYTKLGGRFGSALAPQDMPEGIQGTMVGALLIMAPQEKEVGEAIWGQWIESALAKGVVKARPPPLVVGKGLEKLQEAMEVQKKGVSYQKVVVEV</sequence>
<dbReference type="OrthoDB" id="48317at2759"/>
<feature type="domain" description="Enoyl reductase (ER)" evidence="4">
    <location>
        <begin position="14"/>
        <end position="338"/>
    </location>
</feature>
<dbReference type="Pfam" id="PF08240">
    <property type="entry name" value="ADH_N"/>
    <property type="match status" value="1"/>
</dbReference>
<evidence type="ECO:0000256" key="3">
    <source>
        <dbReference type="ARBA" id="ARBA00023002"/>
    </source>
</evidence>
<dbReference type="SUPFAM" id="SSF50129">
    <property type="entry name" value="GroES-like"/>
    <property type="match status" value="1"/>
</dbReference>
<evidence type="ECO:0000256" key="2">
    <source>
        <dbReference type="ARBA" id="ARBA00011245"/>
    </source>
</evidence>
<reference evidence="5" key="1">
    <citation type="journal article" date="2020" name="Stud. Mycol.">
        <title>101 Dothideomycetes genomes: a test case for predicting lifestyles and emergence of pathogens.</title>
        <authorList>
            <person name="Haridas S."/>
            <person name="Albert R."/>
            <person name="Binder M."/>
            <person name="Bloem J."/>
            <person name="Labutti K."/>
            <person name="Salamov A."/>
            <person name="Andreopoulos B."/>
            <person name="Baker S."/>
            <person name="Barry K."/>
            <person name="Bills G."/>
            <person name="Bluhm B."/>
            <person name="Cannon C."/>
            <person name="Castanera R."/>
            <person name="Culley D."/>
            <person name="Daum C."/>
            <person name="Ezra D."/>
            <person name="Gonzalez J."/>
            <person name="Henrissat B."/>
            <person name="Kuo A."/>
            <person name="Liang C."/>
            <person name="Lipzen A."/>
            <person name="Lutzoni F."/>
            <person name="Magnuson J."/>
            <person name="Mondo S."/>
            <person name="Nolan M."/>
            <person name="Ohm R."/>
            <person name="Pangilinan J."/>
            <person name="Park H.-J."/>
            <person name="Ramirez L."/>
            <person name="Alfaro M."/>
            <person name="Sun H."/>
            <person name="Tritt A."/>
            <person name="Yoshinaga Y."/>
            <person name="Zwiers L.-H."/>
            <person name="Turgeon B."/>
            <person name="Goodwin S."/>
            <person name="Spatafora J."/>
            <person name="Crous P."/>
            <person name="Grigoriev I."/>
        </authorList>
    </citation>
    <scope>NUCLEOTIDE SEQUENCE</scope>
    <source>
        <strain evidence="5">CBS 675.92</strain>
    </source>
</reference>
<dbReference type="InterPro" id="IPR013154">
    <property type="entry name" value="ADH-like_N"/>
</dbReference>
<dbReference type="AlphaFoldDB" id="A0A6A5U9Q8"/>
<comment type="subunit">
    <text evidence="2">Monomer.</text>
</comment>
<dbReference type="SMART" id="SM00829">
    <property type="entry name" value="PKS_ER"/>
    <property type="match status" value="1"/>
</dbReference>
<dbReference type="CDD" id="cd08249">
    <property type="entry name" value="enoyl_reductase_like"/>
    <property type="match status" value="1"/>
</dbReference>
<dbReference type="InterPro" id="IPR047122">
    <property type="entry name" value="Trans-enoyl_RdTase-like"/>
</dbReference>
<evidence type="ECO:0000313" key="5">
    <source>
        <dbReference type="EMBL" id="KAF1961605.1"/>
    </source>
</evidence>
<dbReference type="Proteomes" id="UP000800035">
    <property type="component" value="Unassembled WGS sequence"/>
</dbReference>
<dbReference type="Pfam" id="PF00107">
    <property type="entry name" value="ADH_zinc_N"/>
    <property type="match status" value="1"/>
</dbReference>
<dbReference type="InterPro" id="IPR011032">
    <property type="entry name" value="GroES-like_sf"/>
</dbReference>
<dbReference type="InterPro" id="IPR036291">
    <property type="entry name" value="NAD(P)-bd_dom_sf"/>
</dbReference>
<dbReference type="InterPro" id="IPR013149">
    <property type="entry name" value="ADH-like_C"/>
</dbReference>
<dbReference type="PANTHER" id="PTHR45348">
    <property type="entry name" value="HYPOTHETICAL OXIDOREDUCTASE (EUROFUNG)"/>
    <property type="match status" value="1"/>
</dbReference>
<accession>A0A6A5U9Q8</accession>
<evidence type="ECO:0000259" key="4">
    <source>
        <dbReference type="SMART" id="SM00829"/>
    </source>
</evidence>
<dbReference type="SUPFAM" id="SSF51735">
    <property type="entry name" value="NAD(P)-binding Rossmann-fold domains"/>
    <property type="match status" value="1"/>
</dbReference>
<proteinExistence type="inferred from homology"/>
<name>A0A6A5U9Q8_9PLEO</name>
<dbReference type="InterPro" id="IPR020843">
    <property type="entry name" value="ER"/>
</dbReference>
<dbReference type="EMBL" id="ML976980">
    <property type="protein sequence ID" value="KAF1961605.1"/>
    <property type="molecule type" value="Genomic_DNA"/>
</dbReference>
<gene>
    <name evidence="5" type="ORF">CC80DRAFT_499998</name>
</gene>
<comment type="similarity">
    <text evidence="1">Belongs to the zinc-containing alcohol dehydrogenase family.</text>
</comment>